<proteinExistence type="predicted"/>
<reference evidence="2" key="1">
    <citation type="submission" date="2012-03" db="EMBL/GenBank/DDBJ databases">
        <authorList>
            <person name="Durkin A.S."/>
            <person name="McCorrison J."/>
            <person name="Torralba M."/>
            <person name="Gillis M."/>
            <person name="Methe B."/>
            <person name="Sutton G."/>
            <person name="Nelson K.E."/>
        </authorList>
    </citation>
    <scope>NUCLEOTIDE SEQUENCE [LARGE SCALE GENOMIC DNA]</scope>
    <source>
        <strain evidence="2">F0474</strain>
    </source>
</reference>
<accession>I0UWF5</accession>
<organism evidence="2 3">
    <name type="scientific">Rothia aeria F0474</name>
    <dbReference type="NCBI Taxonomy" id="1125724"/>
    <lineage>
        <taxon>Bacteria</taxon>
        <taxon>Bacillati</taxon>
        <taxon>Actinomycetota</taxon>
        <taxon>Actinomycetes</taxon>
        <taxon>Micrococcales</taxon>
        <taxon>Micrococcaceae</taxon>
        <taxon>Rothia</taxon>
    </lineage>
</organism>
<name>I0UWF5_9MICC</name>
<dbReference type="AlphaFoldDB" id="I0UWF5"/>
<dbReference type="PATRIC" id="fig|1125724.3.peg.109"/>
<dbReference type="Proteomes" id="UP000004863">
    <property type="component" value="Unassembled WGS sequence"/>
</dbReference>
<evidence type="ECO:0000313" key="3">
    <source>
        <dbReference type="Proteomes" id="UP000004863"/>
    </source>
</evidence>
<dbReference type="EMBL" id="AJJQ01000003">
    <property type="protein sequence ID" value="EID52208.1"/>
    <property type="molecule type" value="Genomic_DNA"/>
</dbReference>
<protein>
    <submittedName>
        <fullName evidence="2">Uncharacterized protein</fullName>
    </submittedName>
</protein>
<evidence type="ECO:0000256" key="1">
    <source>
        <dbReference type="SAM" id="MobiDB-lite"/>
    </source>
</evidence>
<feature type="compositionally biased region" description="Low complexity" evidence="1">
    <location>
        <begin position="27"/>
        <end position="37"/>
    </location>
</feature>
<comment type="caution">
    <text evidence="2">The sequence shown here is derived from an EMBL/GenBank/DDBJ whole genome shotgun (WGS) entry which is preliminary data.</text>
</comment>
<gene>
    <name evidence="2" type="ORF">HMPREF1324_1792</name>
</gene>
<feature type="region of interest" description="Disordered" evidence="1">
    <location>
        <begin position="1"/>
        <end position="37"/>
    </location>
</feature>
<sequence length="37" mass="4106">MGTHAASTKRRNTAYPQTPRTREPRLRTTAPAAPLKT</sequence>
<keyword evidence="3" id="KW-1185">Reference proteome</keyword>
<evidence type="ECO:0000313" key="2">
    <source>
        <dbReference type="EMBL" id="EID52208.1"/>
    </source>
</evidence>